<gene>
    <name evidence="11" type="ORF">G5I_05655</name>
</gene>
<dbReference type="AlphaFoldDB" id="F4WIX9"/>
<keyword evidence="6" id="KW-1133">Transmembrane helix</keyword>
<evidence type="ECO:0000256" key="1">
    <source>
        <dbReference type="ARBA" id="ARBA00004651"/>
    </source>
</evidence>
<keyword evidence="5" id="KW-0552">Olfaction</keyword>
<dbReference type="GO" id="GO:0007165">
    <property type="term" value="P:signal transduction"/>
    <property type="evidence" value="ECO:0007669"/>
    <property type="project" value="UniProtKB-KW"/>
</dbReference>
<sequence length="88" mass="9926">MKTQCFAISTSALIEVFICAWPADYLLRTSNDIGHAGYESSWYNKDISLQKNLLYTVLRCQHPVTLTVPCLLPSLSLNYYASVSHILN</sequence>
<dbReference type="Pfam" id="PF02949">
    <property type="entry name" value="7tm_6"/>
    <property type="match status" value="1"/>
</dbReference>
<organism evidence="12">
    <name type="scientific">Acromyrmex echinatior</name>
    <name type="common">Panamanian leafcutter ant</name>
    <name type="synonym">Acromyrmex octospinosus echinatior</name>
    <dbReference type="NCBI Taxonomy" id="103372"/>
    <lineage>
        <taxon>Eukaryota</taxon>
        <taxon>Metazoa</taxon>
        <taxon>Ecdysozoa</taxon>
        <taxon>Arthropoda</taxon>
        <taxon>Hexapoda</taxon>
        <taxon>Insecta</taxon>
        <taxon>Pterygota</taxon>
        <taxon>Neoptera</taxon>
        <taxon>Endopterygota</taxon>
        <taxon>Hymenoptera</taxon>
        <taxon>Apocrita</taxon>
        <taxon>Aculeata</taxon>
        <taxon>Formicoidea</taxon>
        <taxon>Formicidae</taxon>
        <taxon>Myrmicinae</taxon>
        <taxon>Acromyrmex</taxon>
    </lineage>
</organism>
<evidence type="ECO:0000256" key="8">
    <source>
        <dbReference type="ARBA" id="ARBA00023170"/>
    </source>
</evidence>
<reference evidence="11" key="1">
    <citation type="submission" date="2011-02" db="EMBL/GenBank/DDBJ databases">
        <title>The genome of the leaf-cutting ant Acromyrmex echinatior suggests key adaptations to social evolution and fungus farming.</title>
        <authorList>
            <person name="Nygaard S."/>
            <person name="Zhang G."/>
        </authorList>
    </citation>
    <scope>NUCLEOTIDE SEQUENCE</scope>
</reference>
<evidence type="ECO:0000313" key="12">
    <source>
        <dbReference type="Proteomes" id="UP000007755"/>
    </source>
</evidence>
<keyword evidence="9" id="KW-0807">Transducer</keyword>
<evidence type="ECO:0000256" key="6">
    <source>
        <dbReference type="ARBA" id="ARBA00022989"/>
    </source>
</evidence>
<keyword evidence="7" id="KW-0472">Membrane</keyword>
<evidence type="ECO:0000256" key="2">
    <source>
        <dbReference type="ARBA" id="ARBA00022475"/>
    </source>
</evidence>
<name>F4WIX9_ACREC</name>
<evidence type="ECO:0000313" key="11">
    <source>
        <dbReference type="EMBL" id="EGI65842.1"/>
    </source>
</evidence>
<dbReference type="GO" id="GO:0005549">
    <property type="term" value="F:odorant binding"/>
    <property type="evidence" value="ECO:0007669"/>
    <property type="project" value="InterPro"/>
</dbReference>
<dbReference type="Proteomes" id="UP000007755">
    <property type="component" value="Unassembled WGS sequence"/>
</dbReference>
<evidence type="ECO:0000256" key="9">
    <source>
        <dbReference type="ARBA" id="ARBA00023224"/>
    </source>
</evidence>
<keyword evidence="3" id="KW-0716">Sensory transduction</keyword>
<dbReference type="PANTHER" id="PTHR21137">
    <property type="entry name" value="ODORANT RECEPTOR"/>
    <property type="match status" value="1"/>
</dbReference>
<keyword evidence="2" id="KW-1003">Cell membrane</keyword>
<dbReference type="EMBL" id="GL888178">
    <property type="protein sequence ID" value="EGI65842.1"/>
    <property type="molecule type" value="Genomic_DNA"/>
</dbReference>
<protein>
    <submittedName>
        <fullName evidence="11">Uncharacterized protein</fullName>
    </submittedName>
</protein>
<keyword evidence="4" id="KW-0812">Transmembrane</keyword>
<dbReference type="PANTHER" id="PTHR21137:SF35">
    <property type="entry name" value="ODORANT RECEPTOR 19A-RELATED"/>
    <property type="match status" value="1"/>
</dbReference>
<evidence type="ECO:0000256" key="5">
    <source>
        <dbReference type="ARBA" id="ARBA00022725"/>
    </source>
</evidence>
<dbReference type="GO" id="GO:0004984">
    <property type="term" value="F:olfactory receptor activity"/>
    <property type="evidence" value="ECO:0007669"/>
    <property type="project" value="InterPro"/>
</dbReference>
<dbReference type="InterPro" id="IPR004117">
    <property type="entry name" value="7tm6_olfct_rcpt"/>
</dbReference>
<keyword evidence="10" id="KW-0732">Signal</keyword>
<evidence type="ECO:0000256" key="7">
    <source>
        <dbReference type="ARBA" id="ARBA00023136"/>
    </source>
</evidence>
<feature type="signal peptide" evidence="10">
    <location>
        <begin position="1"/>
        <end position="20"/>
    </location>
</feature>
<evidence type="ECO:0000256" key="10">
    <source>
        <dbReference type="SAM" id="SignalP"/>
    </source>
</evidence>
<evidence type="ECO:0000256" key="3">
    <source>
        <dbReference type="ARBA" id="ARBA00022606"/>
    </source>
</evidence>
<proteinExistence type="predicted"/>
<feature type="chain" id="PRO_5003318681" evidence="10">
    <location>
        <begin position="21"/>
        <end position="88"/>
    </location>
</feature>
<evidence type="ECO:0000256" key="4">
    <source>
        <dbReference type="ARBA" id="ARBA00022692"/>
    </source>
</evidence>
<accession>F4WIX9</accession>
<keyword evidence="8" id="KW-0675">Receptor</keyword>
<dbReference type="InParanoid" id="F4WIX9"/>
<dbReference type="OrthoDB" id="8185860at2759"/>
<dbReference type="GO" id="GO:0005886">
    <property type="term" value="C:plasma membrane"/>
    <property type="evidence" value="ECO:0007669"/>
    <property type="project" value="UniProtKB-SubCell"/>
</dbReference>
<comment type="subcellular location">
    <subcellularLocation>
        <location evidence="1">Cell membrane</location>
        <topology evidence="1">Multi-pass membrane protein</topology>
    </subcellularLocation>
</comment>
<keyword evidence="12" id="KW-1185">Reference proteome</keyword>